<dbReference type="PROSITE" id="PS51257">
    <property type="entry name" value="PROKAR_LIPOPROTEIN"/>
    <property type="match status" value="1"/>
</dbReference>
<dbReference type="OrthoDB" id="834994at2"/>
<reference evidence="2 4" key="2">
    <citation type="submission" date="2016-11" db="EMBL/GenBank/DDBJ databases">
        <title>Whole genomes of Flavobacteriaceae.</title>
        <authorList>
            <person name="Stine C."/>
            <person name="Li C."/>
            <person name="Tadesse D."/>
        </authorList>
    </citation>
    <scope>NUCLEOTIDE SEQUENCE [LARGE SCALE GENOMIC DNA]</scope>
    <source>
        <strain evidence="2 4">ATCC 51468</strain>
    </source>
</reference>
<evidence type="ECO:0000313" key="2">
    <source>
        <dbReference type="EMBL" id="OXA84402.1"/>
    </source>
</evidence>
<dbReference type="Proteomes" id="UP000032061">
    <property type="component" value="Unassembled WGS sequence"/>
</dbReference>
<name>A0A0D0F0P2_9FLAO</name>
<evidence type="ECO:0008006" key="5">
    <source>
        <dbReference type="Google" id="ProtNLM"/>
    </source>
</evidence>
<dbReference type="EMBL" id="MUGX01000031">
    <property type="protein sequence ID" value="OXA84402.1"/>
    <property type="molecule type" value="Genomic_DNA"/>
</dbReference>
<dbReference type="AlphaFoldDB" id="A0A0D0F0P2"/>
<gene>
    <name evidence="2" type="ORF">B0A73_19590</name>
    <name evidence="1" type="ORF">IW18_00185</name>
</gene>
<comment type="caution">
    <text evidence="1">The sequence shown here is derived from an EMBL/GenBank/DDBJ whole genome shotgun (WGS) entry which is preliminary data.</text>
</comment>
<reference evidence="1 3" key="1">
    <citation type="submission" date="2015-01" db="EMBL/GenBank/DDBJ databases">
        <title>Genome of Flavobacterium hibernum DSM 12611.</title>
        <authorList>
            <person name="Stropko S.J."/>
            <person name="Pipes S.E."/>
            <person name="Newman J.D."/>
        </authorList>
    </citation>
    <scope>NUCLEOTIDE SEQUENCE [LARGE SCALE GENOMIC DNA]</scope>
    <source>
        <strain evidence="1 3">DSM 12611</strain>
    </source>
</reference>
<evidence type="ECO:0000313" key="1">
    <source>
        <dbReference type="EMBL" id="KIO54843.1"/>
    </source>
</evidence>
<keyword evidence="4" id="KW-1185">Reference proteome</keyword>
<proteinExistence type="predicted"/>
<dbReference type="Proteomes" id="UP000198302">
    <property type="component" value="Unassembled WGS sequence"/>
</dbReference>
<sequence>MRKIKFILVLLGLFSCKHNQEKVIDVNDQIKIIKLKKPEDIKSYIHKVDSRDLLCLDELKLAKAQVDSGKVVFTLKRGEGVYNTRQAKRLKELCEKYKLYFGFDEIEDSFENEYERAGCYGAFMDEVIEKKFGVGFREKLLKEADELSITNNDTINAYECDVRSEIYGLEINNVVYLSGKKFNVKRTQHGQFLNLDVMVYIDKAGKIIGYKLNKFIDDNLDFERERLFGVAVKELKKYKECKAGEIRGKKVITENFVTVNFY</sequence>
<organism evidence="1 3">
    <name type="scientific">Flavobacterium hibernum</name>
    <dbReference type="NCBI Taxonomy" id="37752"/>
    <lineage>
        <taxon>Bacteria</taxon>
        <taxon>Pseudomonadati</taxon>
        <taxon>Bacteroidota</taxon>
        <taxon>Flavobacteriia</taxon>
        <taxon>Flavobacteriales</taxon>
        <taxon>Flavobacteriaceae</taxon>
        <taxon>Flavobacterium</taxon>
    </lineage>
</organism>
<dbReference type="EMBL" id="JPRK01000001">
    <property type="protein sequence ID" value="KIO54843.1"/>
    <property type="molecule type" value="Genomic_DNA"/>
</dbReference>
<accession>A0A0D0F0P2</accession>
<protein>
    <recommendedName>
        <fullName evidence="5">Lipoprotein</fullName>
    </recommendedName>
</protein>
<dbReference type="RefSeq" id="WP_041515573.1">
    <property type="nucleotide sequence ID" value="NZ_JPRK01000001.1"/>
</dbReference>
<evidence type="ECO:0000313" key="4">
    <source>
        <dbReference type="Proteomes" id="UP000198302"/>
    </source>
</evidence>
<evidence type="ECO:0000313" key="3">
    <source>
        <dbReference type="Proteomes" id="UP000032061"/>
    </source>
</evidence>